<dbReference type="STRING" id="1601833.SAMN05518684_1048"/>
<keyword evidence="4" id="KW-1185">Reference proteome</keyword>
<sequence>MSDKLLHEIINTLNGMKSDISELKETTARMEKKLDTTFDQTGKLTEQHDTMMARLDKMATKEDLEFFDMKLGKHDREIYDLKKQA</sequence>
<dbReference type="EMBL" id="FOGT01000004">
    <property type="protein sequence ID" value="SER79555.1"/>
    <property type="molecule type" value="Genomic_DNA"/>
</dbReference>
<accession>A0A1H9S4K7</accession>
<feature type="domain" description="Conserved oligomeric complex COG6 N-terminal" evidence="2">
    <location>
        <begin position="7"/>
        <end position="64"/>
    </location>
</feature>
<reference evidence="4" key="1">
    <citation type="submission" date="2016-10" db="EMBL/GenBank/DDBJ databases">
        <authorList>
            <person name="Varghese N."/>
            <person name="Submissions S."/>
        </authorList>
    </citation>
    <scope>NUCLEOTIDE SEQUENCE [LARGE SCALE GENOMIC DNA]</scope>
    <source>
        <strain evidence="4">S9</strain>
    </source>
</reference>
<dbReference type="OrthoDB" id="2969515at2"/>
<dbReference type="Pfam" id="PF06419">
    <property type="entry name" value="COG6_N"/>
    <property type="match status" value="1"/>
</dbReference>
<dbReference type="Proteomes" id="UP000198571">
    <property type="component" value="Unassembled WGS sequence"/>
</dbReference>
<dbReference type="InterPro" id="IPR048368">
    <property type="entry name" value="COG6_N"/>
</dbReference>
<evidence type="ECO:0000313" key="4">
    <source>
        <dbReference type="Proteomes" id="UP000198571"/>
    </source>
</evidence>
<name>A0A1H9S4K7_9BACI</name>
<evidence type="ECO:0000256" key="1">
    <source>
        <dbReference type="SAM" id="Coils"/>
    </source>
</evidence>
<evidence type="ECO:0000313" key="3">
    <source>
        <dbReference type="EMBL" id="SER79555.1"/>
    </source>
</evidence>
<proteinExistence type="predicted"/>
<organism evidence="3 4">
    <name type="scientific">Salipaludibacillus aurantiacus</name>
    <dbReference type="NCBI Taxonomy" id="1601833"/>
    <lineage>
        <taxon>Bacteria</taxon>
        <taxon>Bacillati</taxon>
        <taxon>Bacillota</taxon>
        <taxon>Bacilli</taxon>
        <taxon>Bacillales</taxon>
        <taxon>Bacillaceae</taxon>
    </lineage>
</organism>
<feature type="coiled-coil region" evidence="1">
    <location>
        <begin position="6"/>
        <end position="33"/>
    </location>
</feature>
<dbReference type="RefSeq" id="WP_093048565.1">
    <property type="nucleotide sequence ID" value="NZ_FOGT01000004.1"/>
</dbReference>
<dbReference type="AlphaFoldDB" id="A0A1H9S4K7"/>
<gene>
    <name evidence="3" type="ORF">SAMN05518684_1048</name>
</gene>
<protein>
    <recommendedName>
        <fullName evidence="2">Conserved oligomeric complex COG6 N-terminal domain-containing protein</fullName>
    </recommendedName>
</protein>
<evidence type="ECO:0000259" key="2">
    <source>
        <dbReference type="Pfam" id="PF06419"/>
    </source>
</evidence>
<keyword evidence="1" id="KW-0175">Coiled coil</keyword>